<dbReference type="AlphaFoldDB" id="A0A4V4H793"/>
<feature type="region of interest" description="Disordered" evidence="8">
    <location>
        <begin position="73"/>
        <end position="104"/>
    </location>
</feature>
<evidence type="ECO:0000259" key="10">
    <source>
        <dbReference type="Pfam" id="PF14416"/>
    </source>
</evidence>
<feature type="region of interest" description="Disordered" evidence="8">
    <location>
        <begin position="471"/>
        <end position="505"/>
    </location>
</feature>
<dbReference type="GO" id="GO:1990538">
    <property type="term" value="F:xylan O-acetyltransferase activity"/>
    <property type="evidence" value="ECO:0007669"/>
    <property type="project" value="UniProtKB-ARBA"/>
</dbReference>
<evidence type="ECO:0000313" key="11">
    <source>
        <dbReference type="EMBL" id="THU62876.1"/>
    </source>
</evidence>
<comment type="similarity">
    <text evidence="2">Belongs to the PC-esterase family. TBL subfamily.</text>
</comment>
<evidence type="ECO:0000256" key="3">
    <source>
        <dbReference type="ARBA" id="ARBA00022692"/>
    </source>
</evidence>
<evidence type="ECO:0000256" key="5">
    <source>
        <dbReference type="ARBA" id="ARBA00022989"/>
    </source>
</evidence>
<keyword evidence="3" id="KW-0812">Transmembrane</keyword>
<reference evidence="11 12" key="1">
    <citation type="journal article" date="2019" name="Nat. Plants">
        <title>Genome sequencing of Musa balbisiana reveals subgenome evolution and function divergence in polyploid bananas.</title>
        <authorList>
            <person name="Yao X."/>
        </authorList>
    </citation>
    <scope>NUCLEOTIDE SEQUENCE [LARGE SCALE GENOMIC DNA]</scope>
    <source>
        <strain evidence="12">cv. DH-PKW</strain>
        <tissue evidence="11">Leaves</tissue>
    </source>
</reference>
<evidence type="ECO:0000256" key="6">
    <source>
        <dbReference type="ARBA" id="ARBA00023034"/>
    </source>
</evidence>
<evidence type="ECO:0000256" key="7">
    <source>
        <dbReference type="ARBA" id="ARBA00023136"/>
    </source>
</evidence>
<feature type="compositionally biased region" description="Basic and acidic residues" evidence="8">
    <location>
        <begin position="78"/>
        <end position="90"/>
    </location>
</feature>
<keyword evidence="5" id="KW-1133">Transmembrane helix</keyword>
<evidence type="ECO:0000256" key="8">
    <source>
        <dbReference type="SAM" id="MobiDB-lite"/>
    </source>
</evidence>
<sequence>MTMSSPKHFSARSIFNITASVGGLALFLIIASLVLVPSLLGSAFHDYLSGVDRYRMPDSVSLVNNRTEVLLLPPNHAQDGHNDTVTREPSPDPDVPSSLADATKGVTDGTMVTKSESTSEAPNLTKVIQFGDLPSPVISNGSGKSDLGNSDDDLASSNDISAVVLPSSQPADSRLVDSRSCDLYSGKWIYDPAGPLYTNNTCPMITQMQNCQGNGRPDKDYENWRWKPEHCNLPRFDARKFLELMRGKTLAFVGDSVARNQMESMLCILWQVEAPKNRGNRRMQRWYFRSTSTTIIRIWSSWLVHKTSETFQSIPDSVVKVHLDLPDEDFMEYLPKFDVVVLSSGHWFAKQSAYILNSTLVGGQLWWPKNAGKMQINNIQAFGISVESCLTAIASHPNFTGLAIVRSYSPDHYEGGAWNTGGSCTGKVRPVSTVVRNGFTDVMHEKQVSGFERAVKRARAGSKLRLMDITEPFGYRPDGHPGPYRSPDPKKITKRGPNGEPPPQDCLHWCMPGPIDTWNEILLEVIRREFEDKQ</sequence>
<proteinExistence type="inferred from homology"/>
<evidence type="ECO:0000313" key="12">
    <source>
        <dbReference type="Proteomes" id="UP000317650"/>
    </source>
</evidence>
<keyword evidence="4" id="KW-0735">Signal-anchor</keyword>
<accession>A0A4V4H793</accession>
<dbReference type="EMBL" id="PYDT01000004">
    <property type="protein sequence ID" value="THU62876.1"/>
    <property type="molecule type" value="Genomic_DNA"/>
</dbReference>
<dbReference type="InterPro" id="IPR026057">
    <property type="entry name" value="TBL_C"/>
</dbReference>
<keyword evidence="6" id="KW-0333">Golgi apparatus</keyword>
<dbReference type="Proteomes" id="UP000317650">
    <property type="component" value="Chromosome 1"/>
</dbReference>
<evidence type="ECO:0000259" key="9">
    <source>
        <dbReference type="Pfam" id="PF13839"/>
    </source>
</evidence>
<keyword evidence="12" id="KW-1185">Reference proteome</keyword>
<dbReference type="STRING" id="52838.A0A4V4H793"/>
<dbReference type="Pfam" id="PF14416">
    <property type="entry name" value="PMR5N"/>
    <property type="match status" value="1"/>
</dbReference>
<dbReference type="InterPro" id="IPR029962">
    <property type="entry name" value="TBL"/>
</dbReference>
<evidence type="ECO:0000256" key="1">
    <source>
        <dbReference type="ARBA" id="ARBA00004323"/>
    </source>
</evidence>
<comment type="subcellular location">
    <subcellularLocation>
        <location evidence="1">Golgi apparatus membrane</location>
        <topology evidence="1">Single-pass type II membrane protein</topology>
    </subcellularLocation>
</comment>
<dbReference type="Pfam" id="PF13839">
    <property type="entry name" value="PC-Esterase"/>
    <property type="match status" value="1"/>
</dbReference>
<keyword evidence="7" id="KW-0472">Membrane</keyword>
<comment type="caution">
    <text evidence="11">The sequence shown here is derived from an EMBL/GenBank/DDBJ whole genome shotgun (WGS) entry which is preliminary data.</text>
</comment>
<feature type="domain" description="Trichome birefringence-like N-terminal" evidence="10">
    <location>
        <begin position="180"/>
        <end position="232"/>
    </location>
</feature>
<gene>
    <name evidence="11" type="ORF">C4D60_Mb01t09770</name>
</gene>
<evidence type="ECO:0000256" key="4">
    <source>
        <dbReference type="ARBA" id="ARBA00022968"/>
    </source>
</evidence>
<protein>
    <submittedName>
        <fullName evidence="11">Uncharacterized protein</fullName>
    </submittedName>
</protein>
<dbReference type="InterPro" id="IPR025846">
    <property type="entry name" value="TBL_N"/>
</dbReference>
<feature type="domain" description="Trichome birefringence-like C-terminal" evidence="9">
    <location>
        <begin position="233"/>
        <end position="524"/>
    </location>
</feature>
<dbReference type="PANTHER" id="PTHR32285:SF18">
    <property type="entry name" value="PROTEIN TRICHOME BIREFRINGENCE-LIKE 18"/>
    <property type="match status" value="1"/>
</dbReference>
<name>A0A4V4H793_MUSBA</name>
<organism evidence="11 12">
    <name type="scientific">Musa balbisiana</name>
    <name type="common">Banana</name>
    <dbReference type="NCBI Taxonomy" id="52838"/>
    <lineage>
        <taxon>Eukaryota</taxon>
        <taxon>Viridiplantae</taxon>
        <taxon>Streptophyta</taxon>
        <taxon>Embryophyta</taxon>
        <taxon>Tracheophyta</taxon>
        <taxon>Spermatophyta</taxon>
        <taxon>Magnoliopsida</taxon>
        <taxon>Liliopsida</taxon>
        <taxon>Zingiberales</taxon>
        <taxon>Musaceae</taxon>
        <taxon>Musa</taxon>
    </lineage>
</organism>
<dbReference type="GO" id="GO:0000139">
    <property type="term" value="C:Golgi membrane"/>
    <property type="evidence" value="ECO:0007669"/>
    <property type="project" value="UniProtKB-SubCell"/>
</dbReference>
<evidence type="ECO:0000256" key="2">
    <source>
        <dbReference type="ARBA" id="ARBA00007727"/>
    </source>
</evidence>
<dbReference type="PANTHER" id="PTHR32285">
    <property type="entry name" value="PROTEIN TRICHOME BIREFRINGENCE-LIKE 9-RELATED"/>
    <property type="match status" value="1"/>
</dbReference>